<dbReference type="CDD" id="cd05399">
    <property type="entry name" value="NT_Rel-Spo_like"/>
    <property type="match status" value="1"/>
</dbReference>
<organism evidence="2 3">
    <name type="scientific">Sphingomonas sanguinis</name>
    <dbReference type="NCBI Taxonomy" id="33051"/>
    <lineage>
        <taxon>Bacteria</taxon>
        <taxon>Pseudomonadati</taxon>
        <taxon>Pseudomonadota</taxon>
        <taxon>Alphaproteobacteria</taxon>
        <taxon>Sphingomonadales</taxon>
        <taxon>Sphingomonadaceae</taxon>
        <taxon>Sphingomonas</taxon>
    </lineage>
</organism>
<feature type="domain" description="RelA/SpoT" evidence="1">
    <location>
        <begin position="68"/>
        <end position="236"/>
    </location>
</feature>
<dbReference type="PANTHER" id="PTHR41773">
    <property type="entry name" value="GTP PYROPHOSPHATASE-RELATED"/>
    <property type="match status" value="1"/>
</dbReference>
<proteinExistence type="predicted"/>
<reference evidence="2 3" key="1">
    <citation type="journal article" date="2016" name="Front. Microbiol.">
        <title>Genomic Resource of Rice Seed Associated Bacteria.</title>
        <authorList>
            <person name="Midha S."/>
            <person name="Bansal K."/>
            <person name="Sharma S."/>
            <person name="Kumar N."/>
            <person name="Patil P.P."/>
            <person name="Chaudhry V."/>
            <person name="Patil P.B."/>
        </authorList>
    </citation>
    <scope>NUCLEOTIDE SEQUENCE [LARGE SCALE GENOMIC DNA]</scope>
    <source>
        <strain evidence="2 3">NS319</strain>
    </source>
</reference>
<accession>A0A147HST1</accession>
<dbReference type="Gene3D" id="1.25.40.10">
    <property type="entry name" value="Tetratricopeptide repeat domain"/>
    <property type="match status" value="1"/>
</dbReference>
<dbReference type="SUPFAM" id="SSF48452">
    <property type="entry name" value="TPR-like"/>
    <property type="match status" value="1"/>
</dbReference>
<dbReference type="InterPro" id="IPR043519">
    <property type="entry name" value="NT_sf"/>
</dbReference>
<dbReference type="EMBL" id="LDTD01000141">
    <property type="protein sequence ID" value="KTT67904.1"/>
    <property type="molecule type" value="Genomic_DNA"/>
</dbReference>
<dbReference type="GO" id="GO:0015969">
    <property type="term" value="P:guanosine tetraphosphate metabolic process"/>
    <property type="evidence" value="ECO:0007669"/>
    <property type="project" value="InterPro"/>
</dbReference>
<dbReference type="SUPFAM" id="SSF81301">
    <property type="entry name" value="Nucleotidyltransferase"/>
    <property type="match status" value="1"/>
</dbReference>
<dbReference type="InterPro" id="IPR011990">
    <property type="entry name" value="TPR-like_helical_dom_sf"/>
</dbReference>
<dbReference type="PANTHER" id="PTHR41773:SF1">
    <property type="entry name" value="RELA_SPOT DOMAIN-CONTAINING PROTEIN"/>
    <property type="match status" value="1"/>
</dbReference>
<evidence type="ECO:0000313" key="2">
    <source>
        <dbReference type="EMBL" id="KTT67904.1"/>
    </source>
</evidence>
<evidence type="ECO:0000313" key="3">
    <source>
        <dbReference type="Proteomes" id="UP000072867"/>
    </source>
</evidence>
<name>A0A147HST1_9SPHN</name>
<dbReference type="AlphaFoldDB" id="A0A147HST1"/>
<comment type="caution">
    <text evidence="2">The sequence shown here is derived from an EMBL/GenBank/DDBJ whole genome shotgun (WGS) entry which is preliminary data.</text>
</comment>
<dbReference type="RefSeq" id="WP_058734554.1">
    <property type="nucleotide sequence ID" value="NZ_LDTD01000141.1"/>
</dbReference>
<sequence length="623" mass="69583">MTSKASGEQEGKGNITESSSITQITGDERLLLEVVEALRGADNLRDRLLMALQTGTPAVADLAYAVKARVKEDHKVIEKIKDRRSGGKDRDPKPDYGVSDVTDLVGLRIVTLYRLDVIEVIEALLRAIDQDPSSAAAFVAGSISEVVIYSTNPTGDVQDLPNRVMRLFEDYGLGSPICRIAEKPSNYSSIHILVRGRGKYRDGYRELPVEIQVRTALEDVWGQIEHSLKYKRKQLVSDNSPENARLTITLNHLGALKTMIDGIAQYGDQIKLQIDELEPELRYTASRHAEEPSARLAKIRDLPAQLRAEIADAIAQARPVLSTSTEPTSSRIRVLRLVLSRLERAKARVLATSDLQPKPLKEARYLIDMQLALIHFQLGNLLEEGEVELRRALDIYSEVEEVFPKRVIVQFRLARTLDALGARDEAIAKMREVVERLRLRAEPTPQNHWIRSTAPRSLGVMLWEEAKVRRERASSDAQADARTLELLREAFQLTSRAHEQDVFDEPTNKGPSERVRAANNLLYFLLEYLDAGGEPMPGMEEADVRVLLQEIGAEHPEQIGQLAAADTARRAYAHVGDRARETEAARTVLRLSRETGAPRTSVVRDAIRAAERTINLPTHGEGT</sequence>
<evidence type="ECO:0000259" key="1">
    <source>
        <dbReference type="SMART" id="SM00954"/>
    </source>
</evidence>
<protein>
    <recommendedName>
        <fullName evidence="1">RelA/SpoT domain-containing protein</fullName>
    </recommendedName>
</protein>
<dbReference type="Gene3D" id="3.30.460.10">
    <property type="entry name" value="Beta Polymerase, domain 2"/>
    <property type="match status" value="1"/>
</dbReference>
<dbReference type="SMART" id="SM00954">
    <property type="entry name" value="RelA_SpoT"/>
    <property type="match status" value="1"/>
</dbReference>
<dbReference type="Proteomes" id="UP000072867">
    <property type="component" value="Unassembled WGS sequence"/>
</dbReference>
<dbReference type="Pfam" id="PF04607">
    <property type="entry name" value="RelA_SpoT"/>
    <property type="match status" value="1"/>
</dbReference>
<dbReference type="PATRIC" id="fig|33051.3.peg.800"/>
<gene>
    <name evidence="2" type="ORF">NS319_16295</name>
</gene>
<dbReference type="InterPro" id="IPR007685">
    <property type="entry name" value="RelA_SpoT"/>
</dbReference>